<accession>A0A2K3CX09</accession>
<keyword evidence="1" id="KW-0472">Membrane</keyword>
<dbReference type="EMBL" id="CM008976">
    <property type="protein sequence ID" value="PNW72826.1"/>
    <property type="molecule type" value="Genomic_DNA"/>
</dbReference>
<dbReference type="KEGG" id="cre:CHLRE_15g642976v5"/>
<dbReference type="Gramene" id="PNW72826">
    <property type="protein sequence ID" value="PNW72826"/>
    <property type="gene ID" value="CHLRE_15g642976v5"/>
</dbReference>
<evidence type="ECO:0000256" key="1">
    <source>
        <dbReference type="SAM" id="Phobius"/>
    </source>
</evidence>
<keyword evidence="3" id="KW-1185">Reference proteome</keyword>
<dbReference type="RefSeq" id="XP_042916585.1">
    <property type="nucleotide sequence ID" value="XM_043070694.1"/>
</dbReference>
<proteinExistence type="predicted"/>
<evidence type="ECO:0000313" key="3">
    <source>
        <dbReference type="Proteomes" id="UP000006906"/>
    </source>
</evidence>
<dbReference type="Proteomes" id="UP000006906">
    <property type="component" value="Chromosome 15"/>
</dbReference>
<keyword evidence="1" id="KW-0812">Transmembrane</keyword>
<name>A0A2K3CX09_CHLRE</name>
<keyword evidence="1" id="KW-1133">Transmembrane helix</keyword>
<gene>
    <name evidence="2" type="ORF">CHLRE_15g642976v5</name>
</gene>
<dbReference type="AlphaFoldDB" id="A0A2K3CX09"/>
<dbReference type="InParanoid" id="A0A2K3CX09"/>
<organism evidence="2 3">
    <name type="scientific">Chlamydomonas reinhardtii</name>
    <name type="common">Chlamydomonas smithii</name>
    <dbReference type="NCBI Taxonomy" id="3055"/>
    <lineage>
        <taxon>Eukaryota</taxon>
        <taxon>Viridiplantae</taxon>
        <taxon>Chlorophyta</taxon>
        <taxon>core chlorophytes</taxon>
        <taxon>Chlorophyceae</taxon>
        <taxon>CS clade</taxon>
        <taxon>Chlamydomonadales</taxon>
        <taxon>Chlamydomonadaceae</taxon>
        <taxon>Chlamydomonas</taxon>
    </lineage>
</organism>
<sequence>MQGQREAPFTYAALIPIMLGVIVASGVHTHDRPRREIGSHEPAALHELHQYNIPAALDFDVGTELISGGSCARGQLT</sequence>
<protein>
    <submittedName>
        <fullName evidence="2">Uncharacterized protein</fullName>
    </submittedName>
</protein>
<reference evidence="2 3" key="1">
    <citation type="journal article" date="2007" name="Science">
        <title>The Chlamydomonas genome reveals the evolution of key animal and plant functions.</title>
        <authorList>
            <person name="Merchant S.S."/>
            <person name="Prochnik S.E."/>
            <person name="Vallon O."/>
            <person name="Harris E.H."/>
            <person name="Karpowicz S.J."/>
            <person name="Witman G.B."/>
            <person name="Terry A."/>
            <person name="Salamov A."/>
            <person name="Fritz-Laylin L.K."/>
            <person name="Marechal-Drouard L."/>
            <person name="Marshall W.F."/>
            <person name="Qu L.H."/>
            <person name="Nelson D.R."/>
            <person name="Sanderfoot A.A."/>
            <person name="Spalding M.H."/>
            <person name="Kapitonov V.V."/>
            <person name="Ren Q."/>
            <person name="Ferris P."/>
            <person name="Lindquist E."/>
            <person name="Shapiro H."/>
            <person name="Lucas S.M."/>
            <person name="Grimwood J."/>
            <person name="Schmutz J."/>
            <person name="Cardol P."/>
            <person name="Cerutti H."/>
            <person name="Chanfreau G."/>
            <person name="Chen C.L."/>
            <person name="Cognat V."/>
            <person name="Croft M.T."/>
            <person name="Dent R."/>
            <person name="Dutcher S."/>
            <person name="Fernandez E."/>
            <person name="Fukuzawa H."/>
            <person name="Gonzalez-Ballester D."/>
            <person name="Gonzalez-Halphen D."/>
            <person name="Hallmann A."/>
            <person name="Hanikenne M."/>
            <person name="Hippler M."/>
            <person name="Inwood W."/>
            <person name="Jabbari K."/>
            <person name="Kalanon M."/>
            <person name="Kuras R."/>
            <person name="Lefebvre P.A."/>
            <person name="Lemaire S.D."/>
            <person name="Lobanov A.V."/>
            <person name="Lohr M."/>
            <person name="Manuell A."/>
            <person name="Meier I."/>
            <person name="Mets L."/>
            <person name="Mittag M."/>
            <person name="Mittelmeier T."/>
            <person name="Moroney J.V."/>
            <person name="Moseley J."/>
            <person name="Napoli C."/>
            <person name="Nedelcu A.M."/>
            <person name="Niyogi K."/>
            <person name="Novoselov S.V."/>
            <person name="Paulsen I.T."/>
            <person name="Pazour G."/>
            <person name="Purton S."/>
            <person name="Ral J.P."/>
            <person name="Riano-Pachon D.M."/>
            <person name="Riekhof W."/>
            <person name="Rymarquis L."/>
            <person name="Schroda M."/>
            <person name="Stern D."/>
            <person name="Umen J."/>
            <person name="Willows R."/>
            <person name="Wilson N."/>
            <person name="Zimmer S.L."/>
            <person name="Allmer J."/>
            <person name="Balk J."/>
            <person name="Bisova K."/>
            <person name="Chen C.J."/>
            <person name="Elias M."/>
            <person name="Gendler K."/>
            <person name="Hauser C."/>
            <person name="Lamb M.R."/>
            <person name="Ledford H."/>
            <person name="Long J.C."/>
            <person name="Minagawa J."/>
            <person name="Page M.D."/>
            <person name="Pan J."/>
            <person name="Pootakham W."/>
            <person name="Roje S."/>
            <person name="Rose A."/>
            <person name="Stahlberg E."/>
            <person name="Terauchi A.M."/>
            <person name="Yang P."/>
            <person name="Ball S."/>
            <person name="Bowler C."/>
            <person name="Dieckmann C.L."/>
            <person name="Gladyshev V.N."/>
            <person name="Green P."/>
            <person name="Jorgensen R."/>
            <person name="Mayfield S."/>
            <person name="Mueller-Roeber B."/>
            <person name="Rajamani S."/>
            <person name="Sayre R.T."/>
            <person name="Brokstein P."/>
            <person name="Dubchak I."/>
            <person name="Goodstein D."/>
            <person name="Hornick L."/>
            <person name="Huang Y.W."/>
            <person name="Jhaveri J."/>
            <person name="Luo Y."/>
            <person name="Martinez D."/>
            <person name="Ngau W.C."/>
            <person name="Otillar B."/>
            <person name="Poliakov A."/>
            <person name="Porter A."/>
            <person name="Szajkowski L."/>
            <person name="Werner G."/>
            <person name="Zhou K."/>
            <person name="Grigoriev I.V."/>
            <person name="Rokhsar D.S."/>
            <person name="Grossman A.R."/>
        </authorList>
    </citation>
    <scope>NUCLEOTIDE SEQUENCE [LARGE SCALE GENOMIC DNA]</scope>
    <source>
        <strain evidence="3">CC-503</strain>
    </source>
</reference>
<feature type="transmembrane region" description="Helical" evidence="1">
    <location>
        <begin position="6"/>
        <end position="27"/>
    </location>
</feature>
<evidence type="ECO:0000313" key="2">
    <source>
        <dbReference type="EMBL" id="PNW72826.1"/>
    </source>
</evidence>
<dbReference type="GeneID" id="5716262"/>